<gene>
    <name evidence="1" type="ORF">HMPREF0813_01995</name>
</gene>
<dbReference type="Proteomes" id="UP000002973">
    <property type="component" value="Unassembled WGS sequence"/>
</dbReference>
<dbReference type="AlphaFoldDB" id="E6J3Z2"/>
<name>E6J3Z2_STRAP</name>
<proteinExistence type="predicted"/>
<accession>E6J3Z2</accession>
<dbReference type="EMBL" id="AECT01000063">
    <property type="protein sequence ID" value="EFU21430.1"/>
    <property type="molecule type" value="Genomic_DNA"/>
</dbReference>
<organism evidence="1 2">
    <name type="scientific">Streptococcus anginosus F0211</name>
    <dbReference type="NCBI Taxonomy" id="706437"/>
    <lineage>
        <taxon>Bacteria</taxon>
        <taxon>Bacillati</taxon>
        <taxon>Bacillota</taxon>
        <taxon>Bacilli</taxon>
        <taxon>Lactobacillales</taxon>
        <taxon>Streptococcaceae</taxon>
        <taxon>Streptococcus</taxon>
        <taxon>Streptococcus anginosus group</taxon>
    </lineage>
</organism>
<comment type="caution">
    <text evidence="1">The sequence shown here is derived from an EMBL/GenBank/DDBJ whole genome shotgun (WGS) entry which is preliminary data.</text>
</comment>
<sequence length="55" mass="6647">MTPIVMDNFIIRYKNNEFNRYQKEKLGKTPSLLHLSDQSYLLRLSDFLFNFLSVF</sequence>
<protein>
    <submittedName>
        <fullName evidence="1">Uncharacterized protein</fullName>
    </submittedName>
</protein>
<evidence type="ECO:0000313" key="1">
    <source>
        <dbReference type="EMBL" id="EFU21430.1"/>
    </source>
</evidence>
<reference evidence="1 2" key="1">
    <citation type="submission" date="2010-11" db="EMBL/GenBank/DDBJ databases">
        <authorList>
            <person name="Weinstock G."/>
            <person name="Sodergren E."/>
            <person name="Clifton S."/>
            <person name="Fulton L."/>
            <person name="Fulton B."/>
            <person name="Courtney L."/>
            <person name="Fronick C."/>
            <person name="Harrison M."/>
            <person name="Strong C."/>
            <person name="Farmer C."/>
            <person name="Delahaunty K."/>
            <person name="Markovic C."/>
            <person name="Hall O."/>
            <person name="Minx P."/>
            <person name="Tomlinson C."/>
            <person name="Mitreva M."/>
            <person name="Hou S."/>
            <person name="Chen J."/>
            <person name="Wollam A."/>
            <person name="Pepin K.H."/>
            <person name="Johnson M."/>
            <person name="Bhonagiri V."/>
            <person name="Zhang X."/>
            <person name="Suruliraj S."/>
            <person name="Warren W."/>
            <person name="Chinwalla A."/>
            <person name="Mardis E.R."/>
            <person name="Wilson R.K."/>
        </authorList>
    </citation>
    <scope>NUCLEOTIDE SEQUENCE [LARGE SCALE GENOMIC DNA]</scope>
    <source>
        <strain evidence="1 2">F0211</strain>
    </source>
</reference>
<evidence type="ECO:0000313" key="2">
    <source>
        <dbReference type="Proteomes" id="UP000002973"/>
    </source>
</evidence>